<comment type="cofactor">
    <cofactor evidence="1">
        <name>heme</name>
        <dbReference type="ChEBI" id="CHEBI:30413"/>
    </cofactor>
</comment>
<evidence type="ECO:0000313" key="8">
    <source>
        <dbReference type="EMBL" id="GAA4252330.1"/>
    </source>
</evidence>
<keyword evidence="5" id="KW-0560">Oxidoreductase</keyword>
<dbReference type="Gene3D" id="1.10.630.10">
    <property type="entry name" value="Cytochrome P450"/>
    <property type="match status" value="1"/>
</dbReference>
<protein>
    <submittedName>
        <fullName evidence="8">Cytochrome P450</fullName>
    </submittedName>
</protein>
<keyword evidence="7" id="KW-0503">Monooxygenase</keyword>
<keyword evidence="6" id="KW-0408">Iron</keyword>
<name>A0ABP8DBY1_9ACTN</name>
<dbReference type="InterPro" id="IPR001128">
    <property type="entry name" value="Cyt_P450"/>
</dbReference>
<keyword evidence="3" id="KW-0349">Heme</keyword>
<dbReference type="SUPFAM" id="SSF48264">
    <property type="entry name" value="Cytochrome P450"/>
    <property type="match status" value="1"/>
</dbReference>
<gene>
    <name evidence="8" type="ORF">GCM10022255_048390</name>
</gene>
<dbReference type="Pfam" id="PF00067">
    <property type="entry name" value="p450"/>
    <property type="match status" value="1"/>
</dbReference>
<evidence type="ECO:0000256" key="7">
    <source>
        <dbReference type="ARBA" id="ARBA00023033"/>
    </source>
</evidence>
<comment type="similarity">
    <text evidence="2">Belongs to the cytochrome P450 family.</text>
</comment>
<dbReference type="PRINTS" id="PR00385">
    <property type="entry name" value="P450"/>
</dbReference>
<evidence type="ECO:0000313" key="9">
    <source>
        <dbReference type="Proteomes" id="UP001500620"/>
    </source>
</evidence>
<dbReference type="PANTHER" id="PTHR24286">
    <property type="entry name" value="CYTOCHROME P450 26"/>
    <property type="match status" value="1"/>
</dbReference>
<dbReference type="Proteomes" id="UP001500620">
    <property type="component" value="Unassembled WGS sequence"/>
</dbReference>
<dbReference type="RefSeq" id="WP_345129417.1">
    <property type="nucleotide sequence ID" value="NZ_BAABAT010000013.1"/>
</dbReference>
<dbReference type="EMBL" id="BAABAT010000013">
    <property type="protein sequence ID" value="GAA4252330.1"/>
    <property type="molecule type" value="Genomic_DNA"/>
</dbReference>
<evidence type="ECO:0000256" key="5">
    <source>
        <dbReference type="ARBA" id="ARBA00023002"/>
    </source>
</evidence>
<proteinExistence type="inferred from homology"/>
<accession>A0ABP8DBY1</accession>
<dbReference type="InterPro" id="IPR036396">
    <property type="entry name" value="Cyt_P450_sf"/>
</dbReference>
<comment type="caution">
    <text evidence="8">The sequence shown here is derived from an EMBL/GenBank/DDBJ whole genome shotgun (WGS) entry which is preliminary data.</text>
</comment>
<dbReference type="PANTHER" id="PTHR24286:SF24">
    <property type="entry name" value="LANOSTEROL 14-ALPHA DEMETHYLASE"/>
    <property type="match status" value="1"/>
</dbReference>
<dbReference type="CDD" id="cd00302">
    <property type="entry name" value="cytochrome_P450"/>
    <property type="match status" value="1"/>
</dbReference>
<evidence type="ECO:0000256" key="1">
    <source>
        <dbReference type="ARBA" id="ARBA00001971"/>
    </source>
</evidence>
<dbReference type="PRINTS" id="PR00359">
    <property type="entry name" value="BP450"/>
</dbReference>
<evidence type="ECO:0000256" key="2">
    <source>
        <dbReference type="ARBA" id="ARBA00010617"/>
    </source>
</evidence>
<evidence type="ECO:0000256" key="3">
    <source>
        <dbReference type="ARBA" id="ARBA00022617"/>
    </source>
</evidence>
<evidence type="ECO:0000256" key="6">
    <source>
        <dbReference type="ARBA" id="ARBA00023004"/>
    </source>
</evidence>
<reference evidence="9" key="1">
    <citation type="journal article" date="2019" name="Int. J. Syst. Evol. Microbiol.">
        <title>The Global Catalogue of Microorganisms (GCM) 10K type strain sequencing project: providing services to taxonomists for standard genome sequencing and annotation.</title>
        <authorList>
            <consortium name="The Broad Institute Genomics Platform"/>
            <consortium name="The Broad Institute Genome Sequencing Center for Infectious Disease"/>
            <person name="Wu L."/>
            <person name="Ma J."/>
        </authorList>
    </citation>
    <scope>NUCLEOTIDE SEQUENCE [LARGE SCALE GENOMIC DNA]</scope>
    <source>
        <strain evidence="9">JCM 17441</strain>
    </source>
</reference>
<evidence type="ECO:0000256" key="4">
    <source>
        <dbReference type="ARBA" id="ARBA00022723"/>
    </source>
</evidence>
<organism evidence="8 9">
    <name type="scientific">Dactylosporangium darangshiense</name>
    <dbReference type="NCBI Taxonomy" id="579108"/>
    <lineage>
        <taxon>Bacteria</taxon>
        <taxon>Bacillati</taxon>
        <taxon>Actinomycetota</taxon>
        <taxon>Actinomycetes</taxon>
        <taxon>Micromonosporales</taxon>
        <taxon>Micromonosporaceae</taxon>
        <taxon>Dactylosporangium</taxon>
    </lineage>
</organism>
<sequence>MTVTESAPARVTPTVRGIPVLGSALEMGKDPAAFIVRAYREHGPVFKVRLLGRTTTVIAGADAAEFMNSREGRECLRSKDYWQGMIDEYGATRTLTGEDGEGHKELRELMRRGYSRDAIKGRVPELLEITDRVLDRDWKPGSTVPVVQRMQYLVTEQLGEILTGSAPLEYVADIRLLTLYVLNVLVTRQRPRILLTNPKYKKARARVFELGEKMAADLRARAGQTPPQERILVEDIMAAHLERPGLVPAEDLTLTLTGPYVAGLDTVANTTAAFVYAVLKHPEVLAQIRAEADELFGSGEPVSEDDVRRLPATRYALMETMRLYPVAVMLVRHAAKDFEFAGHTIKEGEMVYIGTTVPHFMAEYFAEPEKFDLTRYEKPRAEHLQPGAYSPYGRGPHTCLGKSFADAQMALSMARLFHRLDLELTSPGYTLRTRTAPTPGPAMSFKVRVKGVRHPG</sequence>
<keyword evidence="4" id="KW-0479">Metal-binding</keyword>
<keyword evidence="9" id="KW-1185">Reference proteome</keyword>
<dbReference type="InterPro" id="IPR002397">
    <property type="entry name" value="Cyt_P450_B"/>
</dbReference>